<evidence type="ECO:0000259" key="1">
    <source>
        <dbReference type="Pfam" id="PF25311"/>
    </source>
</evidence>
<reference evidence="2 3" key="2">
    <citation type="journal article" date="2016" name="Virol. J.">
        <title>Genetic characterization of OVC8 lytic phage for Vibrio cholerae O1.</title>
        <authorList>
            <person name="Solis-Sanchez A."/>
            <person name="Hernandez-Chinas U."/>
            <person name="Navarro-Ocana A."/>
            <person name="De la Mora J."/>
            <person name="Xicohtencatl-Cortes J."/>
            <person name="Eslava-Campos C."/>
        </authorList>
    </citation>
    <scope>NUCLEOTIDE SEQUENCE [LARGE SCALE GENOMIC DNA]</scope>
</reference>
<proteinExistence type="predicted"/>
<dbReference type="EMBL" id="JF712866">
    <property type="protein sequence ID" value="AEM62935.1"/>
    <property type="molecule type" value="Genomic_DNA"/>
</dbReference>
<organism evidence="2 3">
    <name type="scientific">Vibrio phage phiVC8</name>
    <dbReference type="NCBI Taxonomy" id="1076759"/>
    <lineage>
        <taxon>Viruses</taxon>
        <taxon>Duplodnaviria</taxon>
        <taxon>Heunggongvirae</taxon>
        <taxon>Uroviricota</taxon>
        <taxon>Caudoviricetes</taxon>
        <taxon>Enhodamvirus</taxon>
        <taxon>Enhodamvirus VC8</taxon>
    </lineage>
</organism>
<evidence type="ECO:0000313" key="2">
    <source>
        <dbReference type="EMBL" id="AEM62935.1"/>
    </source>
</evidence>
<sequence length="136" mass="15733">MDAINKLIDFVNEIAENQEEQDLVDKAKVELAMTNSISHSLERVNRAYAERALAISFFASAAIAAGWDVWRKKDEHMGMWVLYVETPQGQVSWHFDDRDLYLIELIHVAEDREWNGQYFGRSIPFSRGLMQSVVLK</sequence>
<dbReference type="InterPro" id="IPR057362">
    <property type="entry name" value="WDGH"/>
</dbReference>
<dbReference type="RefSeq" id="YP_009140167.1">
    <property type="nucleotide sequence ID" value="NC_027118.1"/>
</dbReference>
<dbReference type="OrthoDB" id="17144at10239"/>
<protein>
    <recommendedName>
        <fullName evidence="1">WDGH domain-containing protein</fullName>
    </recommendedName>
</protein>
<dbReference type="GeneID" id="24366422"/>
<evidence type="ECO:0000313" key="3">
    <source>
        <dbReference type="Proteomes" id="UP000008906"/>
    </source>
</evidence>
<reference evidence="3" key="1">
    <citation type="submission" date="2014-05" db="EMBL/GenBank/DDBJ databases">
        <title>Complete genomic sequence of phiVC8, a lytic bacteriophage specific for Vibrio cholerae O1.</title>
        <authorList>
            <person name="Solis-Sanchez A."/>
            <person name="Collado-Torres L."/>
            <person name="Gonzalez-Pedrajo B."/>
            <person name="Mendoza-Hernandez G."/>
            <person name="Eslava-Campos C."/>
        </authorList>
    </citation>
    <scope>NUCLEOTIDE SEQUENCE [LARGE SCALE GENOMIC DNA]</scope>
</reference>
<organismHost>
    <name type="scientific">Vibrio cholerae</name>
    <dbReference type="NCBI Taxonomy" id="666"/>
</organismHost>
<dbReference type="Pfam" id="PF25311">
    <property type="entry name" value="WDGH"/>
    <property type="match status" value="1"/>
</dbReference>
<name>G3FFP7_BPVC8</name>
<feature type="domain" description="WDGH" evidence="1">
    <location>
        <begin position="44"/>
        <end position="117"/>
    </location>
</feature>
<dbReference type="Proteomes" id="UP000008906">
    <property type="component" value="Segment"/>
</dbReference>
<accession>G3FFP7</accession>
<gene>
    <name evidence="2" type="ORF">phiVC8_p38</name>
</gene>
<dbReference type="KEGG" id="vg:24366422"/>
<keyword evidence="3" id="KW-1185">Reference proteome</keyword>